<evidence type="ECO:0000313" key="3">
    <source>
        <dbReference type="Proteomes" id="UP000313359"/>
    </source>
</evidence>
<organism evidence="2 3">
    <name type="scientific">Lentinus tigrinus ALCF2SS1-6</name>
    <dbReference type="NCBI Taxonomy" id="1328759"/>
    <lineage>
        <taxon>Eukaryota</taxon>
        <taxon>Fungi</taxon>
        <taxon>Dikarya</taxon>
        <taxon>Basidiomycota</taxon>
        <taxon>Agaricomycotina</taxon>
        <taxon>Agaricomycetes</taxon>
        <taxon>Polyporales</taxon>
        <taxon>Polyporaceae</taxon>
        <taxon>Lentinus</taxon>
    </lineage>
</organism>
<sequence length="161" mass="17585">MAHQHPNNHPVPPQAHAQVHAQGAPARPPDAPRLAGEARLLVFVHHSVPDAPMQEPYGDNRRLAALGRRWLKAAYVAAVAEKRRDLAGGALQGYVDNTFAGFVDRWVTVYGWRQQLYGTPAGADLNAPQETLLIFETYAGAVVAQKDLGHQALMEWIASLV</sequence>
<name>A0A5C2RU54_9APHY</name>
<dbReference type="OrthoDB" id="2392202at2759"/>
<dbReference type="Proteomes" id="UP000313359">
    <property type="component" value="Unassembled WGS sequence"/>
</dbReference>
<protein>
    <submittedName>
        <fullName evidence="2">Uncharacterized protein</fullName>
    </submittedName>
</protein>
<gene>
    <name evidence="2" type="ORF">L227DRAFT_615521</name>
</gene>
<feature type="region of interest" description="Disordered" evidence="1">
    <location>
        <begin position="1"/>
        <end position="31"/>
    </location>
</feature>
<accession>A0A5C2RU54</accession>
<evidence type="ECO:0000313" key="2">
    <source>
        <dbReference type="EMBL" id="RPD55238.1"/>
    </source>
</evidence>
<dbReference type="AlphaFoldDB" id="A0A5C2RU54"/>
<proteinExistence type="predicted"/>
<dbReference type="STRING" id="1328759.A0A5C2RU54"/>
<evidence type="ECO:0000256" key="1">
    <source>
        <dbReference type="SAM" id="MobiDB-lite"/>
    </source>
</evidence>
<dbReference type="EMBL" id="ML122297">
    <property type="protein sequence ID" value="RPD55238.1"/>
    <property type="molecule type" value="Genomic_DNA"/>
</dbReference>
<keyword evidence="3" id="KW-1185">Reference proteome</keyword>
<reference evidence="2" key="1">
    <citation type="journal article" date="2018" name="Genome Biol. Evol.">
        <title>Genomics and development of Lentinus tigrinus, a white-rot wood-decaying mushroom with dimorphic fruiting bodies.</title>
        <authorList>
            <person name="Wu B."/>
            <person name="Xu Z."/>
            <person name="Knudson A."/>
            <person name="Carlson A."/>
            <person name="Chen N."/>
            <person name="Kovaka S."/>
            <person name="LaButti K."/>
            <person name="Lipzen A."/>
            <person name="Pennachio C."/>
            <person name="Riley R."/>
            <person name="Schakwitz W."/>
            <person name="Umezawa K."/>
            <person name="Ohm R.A."/>
            <person name="Grigoriev I.V."/>
            <person name="Nagy L.G."/>
            <person name="Gibbons J."/>
            <person name="Hibbett D."/>
        </authorList>
    </citation>
    <scope>NUCLEOTIDE SEQUENCE [LARGE SCALE GENOMIC DNA]</scope>
    <source>
        <strain evidence="2">ALCF2SS1-6</strain>
    </source>
</reference>